<gene>
    <name evidence="2" type="ORF">ceV_456</name>
</gene>
<sequence length="99" mass="11495">MAPFDKERTHMYRKCGSKCFLGKKTPGDRQHPDFPICSKGTCKVSSKGLWAAYVRAKEWGNKKNTYKGRSTPRHSRKSYKRVANKARRMLTRRGFKVGR</sequence>
<proteinExistence type="predicted"/>
<feature type="region of interest" description="Disordered" evidence="1">
    <location>
        <begin position="64"/>
        <end position="83"/>
    </location>
</feature>
<evidence type="ECO:0000256" key="1">
    <source>
        <dbReference type="SAM" id="MobiDB-lite"/>
    </source>
</evidence>
<name>A0A0N9QZ49_9VIRU</name>
<protein>
    <submittedName>
        <fullName evidence="2">Uncharacterized protein</fullName>
    </submittedName>
</protein>
<keyword evidence="3" id="KW-1185">Reference proteome</keyword>
<accession>A0A0N9QZ49</accession>
<evidence type="ECO:0000313" key="2">
    <source>
        <dbReference type="EMBL" id="ALH23362.1"/>
    </source>
</evidence>
<dbReference type="EMBL" id="KT820662">
    <property type="protein sequence ID" value="ALH23362.1"/>
    <property type="molecule type" value="Genomic_DNA"/>
</dbReference>
<dbReference type="Proteomes" id="UP000203826">
    <property type="component" value="Segment"/>
</dbReference>
<dbReference type="KEGG" id="vg:26049323"/>
<organism evidence="2 3">
    <name type="scientific">Chrysochromulina ericina virus CeV-01B</name>
    <dbReference type="NCBI Taxonomy" id="3070830"/>
    <lineage>
        <taxon>Viruses</taxon>
        <taxon>Varidnaviria</taxon>
        <taxon>Bamfordvirae</taxon>
        <taxon>Nucleocytoviricota</taxon>
        <taxon>Megaviricetes</taxon>
        <taxon>Imitervirales</taxon>
        <taxon>Mesomimiviridae</taxon>
        <taxon>Tethysvirus</taxon>
        <taxon>Tethysvirus raunefjordenense</taxon>
    </lineage>
</organism>
<evidence type="ECO:0000313" key="3">
    <source>
        <dbReference type="Proteomes" id="UP000203826"/>
    </source>
</evidence>
<reference evidence="2 3" key="1">
    <citation type="journal article" date="2015" name="Genome Announc.">
        <title>The 474-Kilobase-Pair Complete Genome Sequence of CeV-01B, a Virus Infecting Haptolina (Chrysochromulina) ericina (Prymnesiophyceae).</title>
        <authorList>
            <person name="Gallot-Lavallee L."/>
            <person name="Pagarete A."/>
            <person name="Legendre M."/>
            <person name="Santini S."/>
            <person name="Sandaa R.A."/>
            <person name="Himmelbauer H."/>
            <person name="Ogata H."/>
            <person name="Bratbak G."/>
            <person name="Claverie J.M."/>
        </authorList>
    </citation>
    <scope>NUCLEOTIDE SEQUENCE [LARGE SCALE GENOMIC DNA]</scope>
    <source>
        <strain evidence="2">CeV-01B</strain>
    </source>
</reference>